<feature type="transmembrane region" description="Helical" evidence="1">
    <location>
        <begin position="59"/>
        <end position="76"/>
    </location>
</feature>
<dbReference type="AlphaFoldDB" id="A0ABD5IWM6"/>
<dbReference type="InterPro" id="IPR046084">
    <property type="entry name" value="TrbL_4"/>
</dbReference>
<dbReference type="RefSeq" id="WP_328218831.1">
    <property type="nucleotide sequence ID" value="NZ_JARTLI010000027.1"/>
</dbReference>
<dbReference type="EMBL" id="JARTLI010000027">
    <property type="protein sequence ID" value="MED5052598.1"/>
    <property type="molecule type" value="Genomic_DNA"/>
</dbReference>
<feature type="transmembrane region" description="Helical" evidence="1">
    <location>
        <begin position="152"/>
        <end position="174"/>
    </location>
</feature>
<organism evidence="2 3">
    <name type="scientific">Anoxybacteroides rupiense</name>
    <dbReference type="NCBI Taxonomy" id="311460"/>
    <lineage>
        <taxon>Bacteria</taxon>
        <taxon>Bacillati</taxon>
        <taxon>Bacillota</taxon>
        <taxon>Bacilli</taxon>
        <taxon>Bacillales</taxon>
        <taxon>Anoxybacillaceae</taxon>
        <taxon>Anoxybacteroides</taxon>
    </lineage>
</organism>
<comment type="caution">
    <text evidence="2">The sequence shown here is derived from an EMBL/GenBank/DDBJ whole genome shotgun (WGS) entry which is preliminary data.</text>
</comment>
<feature type="transmembrane region" description="Helical" evidence="1">
    <location>
        <begin position="181"/>
        <end position="199"/>
    </location>
</feature>
<evidence type="ECO:0000256" key="1">
    <source>
        <dbReference type="SAM" id="Phobius"/>
    </source>
</evidence>
<sequence length="296" mass="32899">MDFKDGLSWFAEKLYEGTIGFAYKIASDFATEGMKLVFKYVTIDTNINEYIDLKQYLSSIQYIALGLLLLSIAWEAFKQQAGAAAFRTDEISIETLIMRTTFAAINIFFLPWSVQNVFIKINNLLVKMINAGGVEIKPDGSLFNALTSIQNLSSIIVLLMLVFFVSFFVLGIVAAIRYIEIIYLILIAPFVAISIVRSGDSLDVWIRETIAVVFTQAVQAFGLQLLANIIGKLDQQPFEAYILSMGCLVVILRGPQFLRRFLYNTGVGSAVTRSVGQAGRMAAYKYLAKAPRMAVA</sequence>
<accession>A0ABD5IWM6</accession>
<dbReference type="Pfam" id="PF19597">
    <property type="entry name" value="TrbL_4"/>
    <property type="match status" value="1"/>
</dbReference>
<keyword evidence="1" id="KW-0812">Transmembrane</keyword>
<name>A0ABD5IWM6_9BACL</name>
<proteinExistence type="predicted"/>
<dbReference type="Proteomes" id="UP001339962">
    <property type="component" value="Unassembled WGS sequence"/>
</dbReference>
<keyword evidence="1" id="KW-1133">Transmembrane helix</keyword>
<evidence type="ECO:0000313" key="2">
    <source>
        <dbReference type="EMBL" id="MED5052598.1"/>
    </source>
</evidence>
<feature type="transmembrane region" description="Helical" evidence="1">
    <location>
        <begin position="96"/>
        <end position="114"/>
    </location>
</feature>
<gene>
    <name evidence="2" type="ORF">P9850_12295</name>
</gene>
<keyword evidence="1" id="KW-0472">Membrane</keyword>
<protein>
    <recommendedName>
        <fullName evidence="4">Conjugal transfer protein TrbL</fullName>
    </recommendedName>
</protein>
<feature type="transmembrane region" description="Helical" evidence="1">
    <location>
        <begin position="205"/>
        <end position="226"/>
    </location>
</feature>
<reference evidence="2 3" key="1">
    <citation type="submission" date="2023-03" db="EMBL/GenBank/DDBJ databases">
        <title>Bacillus Genome Sequencing.</title>
        <authorList>
            <person name="Dunlap C."/>
        </authorList>
    </citation>
    <scope>NUCLEOTIDE SEQUENCE [LARGE SCALE GENOMIC DNA]</scope>
    <source>
        <strain evidence="2 3">NRS-38</strain>
    </source>
</reference>
<evidence type="ECO:0000313" key="3">
    <source>
        <dbReference type="Proteomes" id="UP001339962"/>
    </source>
</evidence>
<evidence type="ECO:0008006" key="4">
    <source>
        <dbReference type="Google" id="ProtNLM"/>
    </source>
</evidence>
<feature type="transmembrane region" description="Helical" evidence="1">
    <location>
        <begin position="238"/>
        <end position="258"/>
    </location>
</feature>